<gene>
    <name evidence="1" type="ORF">APR03_002991</name>
</gene>
<organism evidence="1 2">
    <name type="scientific">Promicromonospora thailandica</name>
    <dbReference type="NCBI Taxonomy" id="765201"/>
    <lineage>
        <taxon>Bacteria</taxon>
        <taxon>Bacillati</taxon>
        <taxon>Actinomycetota</taxon>
        <taxon>Actinomycetes</taxon>
        <taxon>Micrococcales</taxon>
        <taxon>Promicromonosporaceae</taxon>
        <taxon>Promicromonospora</taxon>
    </lineage>
</organism>
<protein>
    <submittedName>
        <fullName evidence="1">Uncharacterized protein</fullName>
    </submittedName>
</protein>
<dbReference type="Proteomes" id="UP001139493">
    <property type="component" value="Unassembled WGS sequence"/>
</dbReference>
<sequence length="88" mass="9427">MTTPTDPLDAPADEAVQVEAAESELRRLGLDDIRVRHHGDLARLEAPHHDLAGMAAEPLRGEVLRAVRSAGFRSVAVDLEPVADPLDG</sequence>
<evidence type="ECO:0000313" key="1">
    <source>
        <dbReference type="EMBL" id="MCP2265633.1"/>
    </source>
</evidence>
<comment type="caution">
    <text evidence="1">The sequence shown here is derived from an EMBL/GenBank/DDBJ whole genome shotgun (WGS) entry which is preliminary data.</text>
</comment>
<keyword evidence="2" id="KW-1185">Reference proteome</keyword>
<proteinExistence type="predicted"/>
<evidence type="ECO:0000313" key="2">
    <source>
        <dbReference type="Proteomes" id="UP001139493"/>
    </source>
</evidence>
<dbReference type="RefSeq" id="WP_253836918.1">
    <property type="nucleotide sequence ID" value="NZ_JAMTCS010000009.1"/>
</dbReference>
<name>A0A9X2G503_9MICO</name>
<reference evidence="1" key="1">
    <citation type="submission" date="2022-06" db="EMBL/GenBank/DDBJ databases">
        <title>Genomic Encyclopedia of Archaeal and Bacterial Type Strains, Phase II (KMG-II): from individual species to whole genera.</title>
        <authorList>
            <person name="Goeker M."/>
        </authorList>
    </citation>
    <scope>NUCLEOTIDE SEQUENCE</scope>
    <source>
        <strain evidence="1">DSM 26652</strain>
    </source>
</reference>
<dbReference type="AlphaFoldDB" id="A0A9X2G503"/>
<accession>A0A9X2G503</accession>
<dbReference type="EMBL" id="JAMTCS010000009">
    <property type="protein sequence ID" value="MCP2265633.1"/>
    <property type="molecule type" value="Genomic_DNA"/>
</dbReference>